<evidence type="ECO:0000256" key="1">
    <source>
        <dbReference type="ARBA" id="ARBA00023125"/>
    </source>
</evidence>
<feature type="domain" description="HTH merR-type" evidence="2">
    <location>
        <begin position="13"/>
        <end position="83"/>
    </location>
</feature>
<dbReference type="SMART" id="SM00422">
    <property type="entry name" value="HTH_MERR"/>
    <property type="match status" value="1"/>
</dbReference>
<evidence type="ECO:0000313" key="3">
    <source>
        <dbReference type="EMBL" id="CAG4994596.1"/>
    </source>
</evidence>
<evidence type="ECO:0000313" key="4">
    <source>
        <dbReference type="Proteomes" id="UP000680038"/>
    </source>
</evidence>
<organism evidence="3 4">
    <name type="scientific">Dyadobacter helix</name>
    <dbReference type="NCBI Taxonomy" id="2822344"/>
    <lineage>
        <taxon>Bacteria</taxon>
        <taxon>Pseudomonadati</taxon>
        <taxon>Bacteroidota</taxon>
        <taxon>Cytophagia</taxon>
        <taxon>Cytophagales</taxon>
        <taxon>Spirosomataceae</taxon>
        <taxon>Dyadobacter</taxon>
    </lineage>
</organism>
<evidence type="ECO:0000259" key="2">
    <source>
        <dbReference type="PROSITE" id="PS50937"/>
    </source>
</evidence>
<proteinExistence type="predicted"/>
<comment type="caution">
    <text evidence="3">The sequence shown here is derived from an EMBL/GenBank/DDBJ whole genome shotgun (WGS) entry which is preliminary data.</text>
</comment>
<dbReference type="AlphaFoldDB" id="A0A916JB82"/>
<accession>A0A916JB82</accession>
<protein>
    <recommendedName>
        <fullName evidence="2">HTH merR-type domain-containing protein</fullName>
    </recommendedName>
</protein>
<dbReference type="InterPro" id="IPR000551">
    <property type="entry name" value="MerR-type_HTH_dom"/>
</dbReference>
<keyword evidence="1" id="KW-0238">DNA-binding</keyword>
<dbReference type="InterPro" id="IPR047057">
    <property type="entry name" value="MerR_fam"/>
</dbReference>
<dbReference type="InterPro" id="IPR009061">
    <property type="entry name" value="DNA-bd_dom_put_sf"/>
</dbReference>
<dbReference type="PANTHER" id="PTHR30204:SF15">
    <property type="entry name" value="BLL5018 PROTEIN"/>
    <property type="match status" value="1"/>
</dbReference>
<dbReference type="PROSITE" id="PS50937">
    <property type="entry name" value="HTH_MERR_2"/>
    <property type="match status" value="1"/>
</dbReference>
<sequence>MLNQDQMEAGKIYYDTNEVAAMVGCEPSALRFWEKKFPQLNPKRDSRNRRRYTERDIEIVRKIMHQKEHQGRTIKGAREQMRRKEESQLLVQRLLRVRKFLVDIKEAL</sequence>
<dbReference type="PANTHER" id="PTHR30204">
    <property type="entry name" value="REDOX-CYCLING DRUG-SENSING TRANSCRIPTIONAL ACTIVATOR SOXR"/>
    <property type="match status" value="1"/>
</dbReference>
<reference evidence="3" key="1">
    <citation type="submission" date="2021-04" db="EMBL/GenBank/DDBJ databases">
        <authorList>
            <person name="Rodrigo-Torres L."/>
            <person name="Arahal R. D."/>
            <person name="Lucena T."/>
        </authorList>
    </citation>
    <scope>NUCLEOTIDE SEQUENCE</scope>
    <source>
        <strain evidence="3">CECT 9275</strain>
    </source>
</reference>
<dbReference type="Gene3D" id="1.10.1660.10">
    <property type="match status" value="1"/>
</dbReference>
<name>A0A916JB82_9BACT</name>
<dbReference type="SUPFAM" id="SSF46955">
    <property type="entry name" value="Putative DNA-binding domain"/>
    <property type="match status" value="1"/>
</dbReference>
<gene>
    <name evidence="3" type="ORF">DYBT9275_01426</name>
</gene>
<keyword evidence="4" id="KW-1185">Reference proteome</keyword>
<dbReference type="GO" id="GO:0003677">
    <property type="term" value="F:DNA binding"/>
    <property type="evidence" value="ECO:0007669"/>
    <property type="project" value="UniProtKB-KW"/>
</dbReference>
<dbReference type="Pfam" id="PF13411">
    <property type="entry name" value="MerR_1"/>
    <property type="match status" value="1"/>
</dbReference>
<dbReference type="GO" id="GO:0003700">
    <property type="term" value="F:DNA-binding transcription factor activity"/>
    <property type="evidence" value="ECO:0007669"/>
    <property type="project" value="InterPro"/>
</dbReference>
<dbReference type="Proteomes" id="UP000680038">
    <property type="component" value="Unassembled WGS sequence"/>
</dbReference>
<dbReference type="EMBL" id="CAJRAF010000001">
    <property type="protein sequence ID" value="CAG4994596.1"/>
    <property type="molecule type" value="Genomic_DNA"/>
</dbReference>